<dbReference type="InterPro" id="IPR018052">
    <property type="entry name" value="Ald1_epimerase_CS"/>
</dbReference>
<accession>A0A3D3RCU0</accession>
<keyword evidence="8" id="KW-0963">Cytoplasm</keyword>
<name>A0A3D3RCU0_9PLAN</name>
<feature type="active site" description="Proton acceptor" evidence="13">
    <location>
        <position position="358"/>
    </location>
</feature>
<evidence type="ECO:0000256" key="3">
    <source>
        <dbReference type="ARBA" id="ARBA00005028"/>
    </source>
</evidence>
<comment type="caution">
    <text evidence="17">The sequence shown here is derived from an EMBL/GenBank/DDBJ whole genome shotgun (WGS) entry which is preliminary data.</text>
</comment>
<dbReference type="NCBIfam" id="NF008277">
    <property type="entry name" value="PRK11055.1"/>
    <property type="match status" value="1"/>
</dbReference>
<feature type="active site" description="Proton donor" evidence="13">
    <location>
        <position position="232"/>
    </location>
</feature>
<dbReference type="GO" id="GO:0033499">
    <property type="term" value="P:galactose catabolic process via UDP-galactose, Leloir pathway"/>
    <property type="evidence" value="ECO:0007669"/>
    <property type="project" value="TreeGrafter"/>
</dbReference>
<dbReference type="PROSITE" id="PS51257">
    <property type="entry name" value="PROKAR_LIPOPROTEIN"/>
    <property type="match status" value="1"/>
</dbReference>
<dbReference type="InterPro" id="IPR014718">
    <property type="entry name" value="GH-type_carb-bd"/>
</dbReference>
<feature type="binding site" evidence="15">
    <location>
        <begin position="132"/>
        <end position="133"/>
    </location>
    <ligand>
        <name>beta-D-galactose</name>
        <dbReference type="ChEBI" id="CHEBI:27667"/>
    </ligand>
</feature>
<evidence type="ECO:0000256" key="1">
    <source>
        <dbReference type="ARBA" id="ARBA00001614"/>
    </source>
</evidence>
<dbReference type="InterPro" id="IPR047215">
    <property type="entry name" value="Galactose_mutarotase-like"/>
</dbReference>
<dbReference type="GO" id="GO:0004034">
    <property type="term" value="F:aldose 1-epimerase activity"/>
    <property type="evidence" value="ECO:0007669"/>
    <property type="project" value="UniProtKB-EC"/>
</dbReference>
<dbReference type="GO" id="GO:0005737">
    <property type="term" value="C:cytoplasm"/>
    <property type="evidence" value="ECO:0007669"/>
    <property type="project" value="UniProtKB-SubCell"/>
</dbReference>
<evidence type="ECO:0000256" key="2">
    <source>
        <dbReference type="ARBA" id="ARBA00004496"/>
    </source>
</evidence>
<dbReference type="Proteomes" id="UP000263642">
    <property type="component" value="Unassembled WGS sequence"/>
</dbReference>
<dbReference type="Pfam" id="PF01263">
    <property type="entry name" value="Aldose_epim"/>
    <property type="match status" value="1"/>
</dbReference>
<evidence type="ECO:0000313" key="17">
    <source>
        <dbReference type="EMBL" id="HCO26633.1"/>
    </source>
</evidence>
<dbReference type="EMBL" id="DQAY01000166">
    <property type="protein sequence ID" value="HCO26633.1"/>
    <property type="molecule type" value="Genomic_DNA"/>
</dbReference>
<comment type="similarity">
    <text evidence="4 12">Belongs to the aldose epimerase family.</text>
</comment>
<dbReference type="SUPFAM" id="SSF74650">
    <property type="entry name" value="Galactose mutarotase-like"/>
    <property type="match status" value="1"/>
</dbReference>
<feature type="binding site" evidence="14">
    <location>
        <position position="296"/>
    </location>
    <ligand>
        <name>beta-D-galactose</name>
        <dbReference type="ChEBI" id="CHEBI:27667"/>
    </ligand>
</feature>
<dbReference type="PIRSF" id="PIRSF005096">
    <property type="entry name" value="GALM"/>
    <property type="match status" value="1"/>
</dbReference>
<dbReference type="GO" id="GO:0030246">
    <property type="term" value="F:carbohydrate binding"/>
    <property type="evidence" value="ECO:0007669"/>
    <property type="project" value="InterPro"/>
</dbReference>
<evidence type="ECO:0000256" key="9">
    <source>
        <dbReference type="ARBA" id="ARBA00022553"/>
    </source>
</evidence>
<feature type="region of interest" description="Disordered" evidence="16">
    <location>
        <begin position="22"/>
        <end position="48"/>
    </location>
</feature>
<evidence type="ECO:0000256" key="6">
    <source>
        <dbReference type="ARBA" id="ARBA00013185"/>
    </source>
</evidence>
<dbReference type="UniPathway" id="UPA00242"/>
<dbReference type="InterPro" id="IPR008183">
    <property type="entry name" value="Aldose_1/G6P_1-epimerase"/>
</dbReference>
<dbReference type="AlphaFoldDB" id="A0A3D3RCU0"/>
<evidence type="ECO:0000256" key="7">
    <source>
        <dbReference type="ARBA" id="ARBA00014165"/>
    </source>
</evidence>
<dbReference type="PANTHER" id="PTHR10091:SF0">
    <property type="entry name" value="GALACTOSE MUTAROTASE"/>
    <property type="match status" value="1"/>
</dbReference>
<dbReference type="InterPro" id="IPR011013">
    <property type="entry name" value="Gal_mutarotase_sf_dom"/>
</dbReference>
<evidence type="ECO:0000256" key="8">
    <source>
        <dbReference type="ARBA" id="ARBA00022490"/>
    </source>
</evidence>
<comment type="subcellular location">
    <subcellularLocation>
        <location evidence="2">Cytoplasm</location>
    </subcellularLocation>
</comment>
<dbReference type="Gene3D" id="2.70.98.10">
    <property type="match status" value="1"/>
</dbReference>
<evidence type="ECO:0000256" key="12">
    <source>
        <dbReference type="PIRNR" id="PIRNR005096"/>
    </source>
</evidence>
<evidence type="ECO:0000256" key="16">
    <source>
        <dbReference type="SAM" id="MobiDB-lite"/>
    </source>
</evidence>
<evidence type="ECO:0000256" key="15">
    <source>
        <dbReference type="PIRSR" id="PIRSR005096-3"/>
    </source>
</evidence>
<sequence>MMQRKYWSGIISALILLSGCSEEKSPSPDSRKAASDQTSAKDADMNTGSEYQLTVQEEPYGTTADGQEITQFLLSNKKGTSVNIINYGAIVTSVYLPDKEGTSENITLGFDSLAAYENKGPYFGAICGRYANRIKDGKFSLNGKEYQLAQNIPPNHLHGGESGFDKKVWAAESFSTKDEVGVRLSLVSPDDEEGYPGKLTLKVIYSLNNNNELKIDYTATSDQETPINVTNHCYWNLAGEGKILDHELVLNCDQYLPVTDEAIPTGELKSVKGTPMDFTSAHKIGERIDQVEGGYDHCWVVNSSEKKPAFCARVKDPGSGRVMEVYTTEPGVQFYTGNFLDGTPASGGYPKNGGLCLEAQHFPNSPNQPEFPSTILQPGQVYEQTTIHKFSVE</sequence>
<dbReference type="PROSITE" id="PS00545">
    <property type="entry name" value="ALDOSE_1_EPIMERASE"/>
    <property type="match status" value="1"/>
</dbReference>
<comment type="catalytic activity">
    <reaction evidence="1 12">
        <text>alpha-D-glucose = beta-D-glucose</text>
        <dbReference type="Rhea" id="RHEA:10264"/>
        <dbReference type="ChEBI" id="CHEBI:15903"/>
        <dbReference type="ChEBI" id="CHEBI:17925"/>
        <dbReference type="EC" id="5.1.3.3"/>
    </reaction>
</comment>
<gene>
    <name evidence="17" type="ORF">DIT97_27815</name>
</gene>
<evidence type="ECO:0000256" key="13">
    <source>
        <dbReference type="PIRSR" id="PIRSR005096-1"/>
    </source>
</evidence>
<dbReference type="CDD" id="cd09019">
    <property type="entry name" value="galactose_mutarotase_like"/>
    <property type="match status" value="1"/>
</dbReference>
<reference evidence="17 18" key="1">
    <citation type="journal article" date="2018" name="Nat. Biotechnol.">
        <title>A standardized bacterial taxonomy based on genome phylogeny substantially revises the tree of life.</title>
        <authorList>
            <person name="Parks D.H."/>
            <person name="Chuvochina M."/>
            <person name="Waite D.W."/>
            <person name="Rinke C."/>
            <person name="Skarshewski A."/>
            <person name="Chaumeil P.A."/>
            <person name="Hugenholtz P."/>
        </authorList>
    </citation>
    <scope>NUCLEOTIDE SEQUENCE [LARGE SCALE GENOMIC DNA]</scope>
    <source>
        <strain evidence="17">UBA9375</strain>
    </source>
</reference>
<dbReference type="PANTHER" id="PTHR10091">
    <property type="entry name" value="ALDOSE-1-EPIMERASE"/>
    <property type="match status" value="1"/>
</dbReference>
<evidence type="ECO:0000313" key="18">
    <source>
        <dbReference type="Proteomes" id="UP000263642"/>
    </source>
</evidence>
<feature type="compositionally biased region" description="Basic and acidic residues" evidence="16">
    <location>
        <begin position="22"/>
        <end position="44"/>
    </location>
</feature>
<evidence type="ECO:0000256" key="4">
    <source>
        <dbReference type="ARBA" id="ARBA00006206"/>
    </source>
</evidence>
<evidence type="ECO:0000256" key="5">
    <source>
        <dbReference type="ARBA" id="ARBA00011245"/>
    </source>
</evidence>
<feature type="binding site" evidence="15">
    <location>
        <begin position="232"/>
        <end position="234"/>
    </location>
    <ligand>
        <name>beta-D-galactose</name>
        <dbReference type="ChEBI" id="CHEBI:27667"/>
    </ligand>
</feature>
<keyword evidence="9" id="KW-0597">Phosphoprotein</keyword>
<comment type="pathway">
    <text evidence="3 12">Carbohydrate metabolism; hexose metabolism.</text>
</comment>
<keyword evidence="11 12" id="KW-0119">Carbohydrate metabolism</keyword>
<protein>
    <recommendedName>
        <fullName evidence="7 12">Aldose 1-epimerase</fullName>
        <ecNumber evidence="6 12">5.1.3.3</ecNumber>
    </recommendedName>
</protein>
<evidence type="ECO:0000256" key="10">
    <source>
        <dbReference type="ARBA" id="ARBA00023235"/>
    </source>
</evidence>
<evidence type="ECO:0000256" key="14">
    <source>
        <dbReference type="PIRSR" id="PIRSR005096-2"/>
    </source>
</evidence>
<evidence type="ECO:0000256" key="11">
    <source>
        <dbReference type="ARBA" id="ARBA00023277"/>
    </source>
</evidence>
<keyword evidence="10 12" id="KW-0413">Isomerase</keyword>
<dbReference type="EC" id="5.1.3.3" evidence="6 12"/>
<comment type="subunit">
    <text evidence="5">Monomer.</text>
</comment>
<dbReference type="InterPro" id="IPR015443">
    <property type="entry name" value="Aldose_1-epimerase"/>
</dbReference>
<organism evidence="17 18">
    <name type="scientific">Gimesia maris</name>
    <dbReference type="NCBI Taxonomy" id="122"/>
    <lineage>
        <taxon>Bacteria</taxon>
        <taxon>Pseudomonadati</taxon>
        <taxon>Planctomycetota</taxon>
        <taxon>Planctomycetia</taxon>
        <taxon>Planctomycetales</taxon>
        <taxon>Planctomycetaceae</taxon>
        <taxon>Gimesia</taxon>
    </lineage>
</organism>
<dbReference type="GO" id="GO:0006006">
    <property type="term" value="P:glucose metabolic process"/>
    <property type="evidence" value="ECO:0007669"/>
    <property type="project" value="TreeGrafter"/>
</dbReference>
<dbReference type="FunFam" id="2.70.98.10:FF:000003">
    <property type="entry name" value="Aldose 1-epimerase"/>
    <property type="match status" value="1"/>
</dbReference>
<proteinExistence type="inferred from homology"/>